<feature type="domain" description="FAR1" evidence="2">
    <location>
        <begin position="62"/>
        <end position="152"/>
    </location>
</feature>
<comment type="caution">
    <text evidence="4">The sequence shown here is derived from an EMBL/GenBank/DDBJ whole genome shotgun (WGS) entry which is preliminary data.</text>
</comment>
<evidence type="ECO:0000259" key="3">
    <source>
        <dbReference type="Pfam" id="PF10551"/>
    </source>
</evidence>
<keyword evidence="5" id="KW-1185">Reference proteome</keyword>
<evidence type="ECO:0008006" key="6">
    <source>
        <dbReference type="Google" id="ProtNLM"/>
    </source>
</evidence>
<evidence type="ECO:0000313" key="4">
    <source>
        <dbReference type="EMBL" id="CAH9080013.1"/>
    </source>
</evidence>
<dbReference type="AlphaFoldDB" id="A0AAV0CQ59"/>
<dbReference type="Proteomes" id="UP001152523">
    <property type="component" value="Unassembled WGS sequence"/>
</dbReference>
<dbReference type="PANTHER" id="PTHR47718">
    <property type="entry name" value="OS01G0519700 PROTEIN"/>
    <property type="match status" value="1"/>
</dbReference>
<dbReference type="Pfam" id="PF10551">
    <property type="entry name" value="MULE"/>
    <property type="match status" value="1"/>
</dbReference>
<dbReference type="InterPro" id="IPR004330">
    <property type="entry name" value="FAR1_DNA_bnd_dom"/>
</dbReference>
<gene>
    <name evidence="4" type="ORF">CEPIT_LOCUS7148</name>
</gene>
<organism evidence="4 5">
    <name type="scientific">Cuscuta epithymum</name>
    <dbReference type="NCBI Taxonomy" id="186058"/>
    <lineage>
        <taxon>Eukaryota</taxon>
        <taxon>Viridiplantae</taxon>
        <taxon>Streptophyta</taxon>
        <taxon>Embryophyta</taxon>
        <taxon>Tracheophyta</taxon>
        <taxon>Spermatophyta</taxon>
        <taxon>Magnoliopsida</taxon>
        <taxon>eudicotyledons</taxon>
        <taxon>Gunneridae</taxon>
        <taxon>Pentapetalae</taxon>
        <taxon>asterids</taxon>
        <taxon>lamiids</taxon>
        <taxon>Solanales</taxon>
        <taxon>Convolvulaceae</taxon>
        <taxon>Cuscuteae</taxon>
        <taxon>Cuscuta</taxon>
        <taxon>Cuscuta subgen. Cuscuta</taxon>
    </lineage>
</organism>
<evidence type="ECO:0000256" key="1">
    <source>
        <dbReference type="SAM" id="MobiDB-lite"/>
    </source>
</evidence>
<dbReference type="EMBL" id="CAMAPF010000034">
    <property type="protein sequence ID" value="CAH9080013.1"/>
    <property type="molecule type" value="Genomic_DNA"/>
</dbReference>
<dbReference type="InterPro" id="IPR018289">
    <property type="entry name" value="MULE_transposase_dom"/>
</dbReference>
<evidence type="ECO:0000313" key="5">
    <source>
        <dbReference type="Proteomes" id="UP001152523"/>
    </source>
</evidence>
<sequence length="373" mass="42497">MDVSHSDDDVSSAENQSKVDYSDAANVVEGNDETHCHHKMITSLTCDDIRGLEFGSEEHAFKFYEAYAKSHGFVIRKSCVRRDPKGNIMRRLLVCNRAGLRSTVHLARVNRKREHRPLTRTNCQARLKVHLDYNTSKWKVSSFQETHNHVLTPVADVHLIPKYRALSEADKAQVDSLHSFGVRTCHIMGYLLAQKGGHAGIGFSKRDLYNHFHKKQRDIIKDGDARVTLSYFEGKADNDPMFYSKFQTTEDGKLKHLFWADGRSRSDFQCFGDVLAFDTTYKKNKYNKPLVIFSGCNHHSQTTIFGCALLGDETIETYKWVLEAFLDAMHNKHPISVVTDGDGAMRDAIKQVFPNASHRLCAWHLPANFNCKT</sequence>
<evidence type="ECO:0000259" key="2">
    <source>
        <dbReference type="Pfam" id="PF03101"/>
    </source>
</evidence>
<proteinExistence type="predicted"/>
<dbReference type="Pfam" id="PF03101">
    <property type="entry name" value="FAR1"/>
    <property type="match status" value="1"/>
</dbReference>
<protein>
    <recommendedName>
        <fullName evidence="6">Protein FAR1-RELATED SEQUENCE</fullName>
    </recommendedName>
</protein>
<feature type="domain" description="MULE transposase" evidence="3">
    <location>
        <begin position="274"/>
        <end position="366"/>
    </location>
</feature>
<feature type="region of interest" description="Disordered" evidence="1">
    <location>
        <begin position="1"/>
        <end position="23"/>
    </location>
</feature>
<reference evidence="4" key="1">
    <citation type="submission" date="2022-07" db="EMBL/GenBank/DDBJ databases">
        <authorList>
            <person name="Macas J."/>
            <person name="Novak P."/>
            <person name="Neumann P."/>
        </authorList>
    </citation>
    <scope>NUCLEOTIDE SEQUENCE</scope>
</reference>
<name>A0AAV0CQ59_9ASTE</name>
<dbReference type="PANTHER" id="PTHR47718:SF15">
    <property type="entry name" value="PROTEIN FAR1-RELATED SEQUENCE 5-LIKE"/>
    <property type="match status" value="1"/>
</dbReference>
<accession>A0AAV0CQ59</accession>